<reference evidence="2 3" key="1">
    <citation type="submission" date="2020-02" db="EMBL/GenBank/DDBJ databases">
        <authorList>
            <person name="Ferguson B K."/>
        </authorList>
    </citation>
    <scope>NUCLEOTIDE SEQUENCE [LARGE SCALE GENOMIC DNA]</scope>
</reference>
<keyword evidence="3" id="KW-1185">Reference proteome</keyword>
<dbReference type="EMBL" id="CADCXU010009854">
    <property type="protein sequence ID" value="CAB0000744.1"/>
    <property type="molecule type" value="Genomic_DNA"/>
</dbReference>
<evidence type="ECO:0000256" key="1">
    <source>
        <dbReference type="SAM" id="MobiDB-lite"/>
    </source>
</evidence>
<dbReference type="Proteomes" id="UP000479000">
    <property type="component" value="Unassembled WGS sequence"/>
</dbReference>
<protein>
    <submittedName>
        <fullName evidence="2">Uncharacterized protein</fullName>
    </submittedName>
</protein>
<proteinExistence type="predicted"/>
<evidence type="ECO:0000313" key="3">
    <source>
        <dbReference type="Proteomes" id="UP000479000"/>
    </source>
</evidence>
<feature type="non-terminal residue" evidence="2">
    <location>
        <position position="1"/>
    </location>
</feature>
<dbReference type="AlphaFoldDB" id="A0A6H5GBE2"/>
<gene>
    <name evidence="2" type="ORF">NTEN_LOCUS6531</name>
</gene>
<feature type="region of interest" description="Disordered" evidence="1">
    <location>
        <begin position="1"/>
        <end position="30"/>
    </location>
</feature>
<evidence type="ECO:0000313" key="2">
    <source>
        <dbReference type="EMBL" id="CAB0000744.1"/>
    </source>
</evidence>
<accession>A0A6H5GBE2</accession>
<organism evidence="2 3">
    <name type="scientific">Nesidiocoris tenuis</name>
    <dbReference type="NCBI Taxonomy" id="355587"/>
    <lineage>
        <taxon>Eukaryota</taxon>
        <taxon>Metazoa</taxon>
        <taxon>Ecdysozoa</taxon>
        <taxon>Arthropoda</taxon>
        <taxon>Hexapoda</taxon>
        <taxon>Insecta</taxon>
        <taxon>Pterygota</taxon>
        <taxon>Neoptera</taxon>
        <taxon>Paraneoptera</taxon>
        <taxon>Hemiptera</taxon>
        <taxon>Heteroptera</taxon>
        <taxon>Panheteroptera</taxon>
        <taxon>Cimicomorpha</taxon>
        <taxon>Miridae</taxon>
        <taxon>Dicyphina</taxon>
        <taxon>Nesidiocoris</taxon>
    </lineage>
</organism>
<sequence length="89" mass="9685">IKTDSTSGANETRKGFSSVSVPATVSGRSRGSSAILLAPDRKVLRETVLSNITKTRLYVRGTEYDGKMIFGPSNLHISLKFSSYQEVSM</sequence>
<name>A0A6H5GBE2_9HEMI</name>